<organism evidence="10 11">
    <name type="scientific">Massarina eburnea CBS 473.64</name>
    <dbReference type="NCBI Taxonomy" id="1395130"/>
    <lineage>
        <taxon>Eukaryota</taxon>
        <taxon>Fungi</taxon>
        <taxon>Dikarya</taxon>
        <taxon>Ascomycota</taxon>
        <taxon>Pezizomycotina</taxon>
        <taxon>Dothideomycetes</taxon>
        <taxon>Pleosporomycetidae</taxon>
        <taxon>Pleosporales</taxon>
        <taxon>Massarineae</taxon>
        <taxon>Massarinaceae</taxon>
        <taxon>Massarina</taxon>
    </lineage>
</organism>
<gene>
    <name evidence="10" type="ORF">P280DRAFT_473722</name>
</gene>
<dbReference type="Gene3D" id="1.20.1720.10">
    <property type="entry name" value="Multidrug resistance protein D"/>
    <property type="match status" value="1"/>
</dbReference>
<feature type="transmembrane region" description="Helical" evidence="8">
    <location>
        <begin position="259"/>
        <end position="278"/>
    </location>
</feature>
<dbReference type="AlphaFoldDB" id="A0A6A6RK07"/>
<feature type="transmembrane region" description="Helical" evidence="8">
    <location>
        <begin position="134"/>
        <end position="153"/>
    </location>
</feature>
<feature type="transmembrane region" description="Helical" evidence="8">
    <location>
        <begin position="299"/>
        <end position="322"/>
    </location>
</feature>
<keyword evidence="5 8" id="KW-0472">Membrane</keyword>
<feature type="domain" description="Major facilitator superfamily (MFS) profile" evidence="9">
    <location>
        <begin position="37"/>
        <end position="526"/>
    </location>
</feature>
<dbReference type="PANTHER" id="PTHR23501:SF187">
    <property type="entry name" value="MAJOR FACILITATOR SUPERFAMILY (MFS) PROFILE DOMAIN-CONTAINING PROTEIN"/>
    <property type="match status" value="1"/>
</dbReference>
<dbReference type="InterPro" id="IPR011701">
    <property type="entry name" value="MFS"/>
</dbReference>
<dbReference type="GO" id="GO:0022857">
    <property type="term" value="F:transmembrane transporter activity"/>
    <property type="evidence" value="ECO:0007669"/>
    <property type="project" value="InterPro"/>
</dbReference>
<evidence type="ECO:0000256" key="5">
    <source>
        <dbReference type="ARBA" id="ARBA00023136"/>
    </source>
</evidence>
<accession>A0A6A6RK07</accession>
<proteinExistence type="predicted"/>
<comment type="subcellular location">
    <subcellularLocation>
        <location evidence="1">Membrane</location>
        <topology evidence="1">Multi-pass membrane protein</topology>
    </subcellularLocation>
</comment>
<dbReference type="EMBL" id="MU006805">
    <property type="protein sequence ID" value="KAF2635622.1"/>
    <property type="molecule type" value="Genomic_DNA"/>
</dbReference>
<dbReference type="Gene3D" id="1.20.1250.20">
    <property type="entry name" value="MFS general substrate transporter like domains"/>
    <property type="match status" value="1"/>
</dbReference>
<evidence type="ECO:0000256" key="3">
    <source>
        <dbReference type="ARBA" id="ARBA00022692"/>
    </source>
</evidence>
<keyword evidence="2" id="KW-0813">Transport</keyword>
<evidence type="ECO:0000313" key="10">
    <source>
        <dbReference type="EMBL" id="KAF2635622.1"/>
    </source>
</evidence>
<dbReference type="PANTHER" id="PTHR23501">
    <property type="entry name" value="MAJOR FACILITATOR SUPERFAMILY"/>
    <property type="match status" value="1"/>
</dbReference>
<name>A0A6A6RK07_9PLEO</name>
<reference evidence="10" key="1">
    <citation type="journal article" date="2020" name="Stud. Mycol.">
        <title>101 Dothideomycetes genomes: a test case for predicting lifestyles and emergence of pathogens.</title>
        <authorList>
            <person name="Haridas S."/>
            <person name="Albert R."/>
            <person name="Binder M."/>
            <person name="Bloem J."/>
            <person name="Labutti K."/>
            <person name="Salamov A."/>
            <person name="Andreopoulos B."/>
            <person name="Baker S."/>
            <person name="Barry K."/>
            <person name="Bills G."/>
            <person name="Bluhm B."/>
            <person name="Cannon C."/>
            <person name="Castanera R."/>
            <person name="Culley D."/>
            <person name="Daum C."/>
            <person name="Ezra D."/>
            <person name="Gonzalez J."/>
            <person name="Henrissat B."/>
            <person name="Kuo A."/>
            <person name="Liang C."/>
            <person name="Lipzen A."/>
            <person name="Lutzoni F."/>
            <person name="Magnuson J."/>
            <person name="Mondo S."/>
            <person name="Nolan M."/>
            <person name="Ohm R."/>
            <person name="Pangilinan J."/>
            <person name="Park H.-J."/>
            <person name="Ramirez L."/>
            <person name="Alfaro M."/>
            <person name="Sun H."/>
            <person name="Tritt A."/>
            <person name="Yoshinaga Y."/>
            <person name="Zwiers L.-H."/>
            <person name="Turgeon B."/>
            <person name="Goodwin S."/>
            <person name="Spatafora J."/>
            <person name="Crous P."/>
            <person name="Grigoriev I."/>
        </authorList>
    </citation>
    <scope>NUCLEOTIDE SEQUENCE</scope>
    <source>
        <strain evidence="10">CBS 473.64</strain>
    </source>
</reference>
<dbReference type="PRINTS" id="PR01036">
    <property type="entry name" value="TCRTETB"/>
</dbReference>
<dbReference type="Proteomes" id="UP000799753">
    <property type="component" value="Unassembled WGS sequence"/>
</dbReference>
<dbReference type="OrthoDB" id="10021397at2759"/>
<feature type="transmembrane region" description="Helical" evidence="8">
    <location>
        <begin position="160"/>
        <end position="183"/>
    </location>
</feature>
<feature type="transmembrane region" description="Helical" evidence="8">
    <location>
        <begin position="34"/>
        <end position="59"/>
    </location>
</feature>
<protein>
    <submittedName>
        <fullName evidence="10">Putative transporter</fullName>
    </submittedName>
</protein>
<dbReference type="SUPFAM" id="SSF103473">
    <property type="entry name" value="MFS general substrate transporter"/>
    <property type="match status" value="1"/>
</dbReference>
<keyword evidence="3 8" id="KW-0812">Transmembrane</keyword>
<feature type="transmembrane region" description="Helical" evidence="8">
    <location>
        <begin position="189"/>
        <end position="209"/>
    </location>
</feature>
<feature type="region of interest" description="Disordered" evidence="7">
    <location>
        <begin position="1"/>
        <end position="24"/>
    </location>
</feature>
<keyword evidence="4 8" id="KW-1133">Transmembrane helix</keyword>
<evidence type="ECO:0000256" key="2">
    <source>
        <dbReference type="ARBA" id="ARBA00022448"/>
    </source>
</evidence>
<feature type="transmembrane region" description="Helical" evidence="8">
    <location>
        <begin position="392"/>
        <end position="415"/>
    </location>
</feature>
<feature type="transmembrane region" description="Helical" evidence="8">
    <location>
        <begin position="229"/>
        <end position="247"/>
    </location>
</feature>
<keyword evidence="11" id="KW-1185">Reference proteome</keyword>
<evidence type="ECO:0000256" key="6">
    <source>
        <dbReference type="ARBA" id="ARBA00023180"/>
    </source>
</evidence>
<evidence type="ECO:0000256" key="8">
    <source>
        <dbReference type="SAM" id="Phobius"/>
    </source>
</evidence>
<evidence type="ECO:0000259" key="9">
    <source>
        <dbReference type="PROSITE" id="PS50850"/>
    </source>
</evidence>
<feature type="transmembrane region" description="Helical" evidence="8">
    <location>
        <begin position="103"/>
        <end position="128"/>
    </location>
</feature>
<feature type="transmembrane region" description="Helical" evidence="8">
    <location>
        <begin position="337"/>
        <end position="356"/>
    </location>
</feature>
<evidence type="ECO:0000256" key="1">
    <source>
        <dbReference type="ARBA" id="ARBA00004141"/>
    </source>
</evidence>
<dbReference type="Pfam" id="PF07690">
    <property type="entry name" value="MFS_1"/>
    <property type="match status" value="1"/>
</dbReference>
<evidence type="ECO:0000256" key="7">
    <source>
        <dbReference type="SAM" id="MobiDB-lite"/>
    </source>
</evidence>
<dbReference type="PROSITE" id="PS50850">
    <property type="entry name" value="MFS"/>
    <property type="match status" value="1"/>
</dbReference>
<sequence length="561" mass="60850">MASEDQNHAIHAASSSTSEEGPISNPWKPQGWRFWLILASLCLLVFVASLDGSIIIIALPLISRELNAAGNYIWIANSFLLAQTVIQPLCAQLCNIFGRRNPMLVSIAIFALGSGLAGGATTTSMMIAGRTIQGLGSGGILMLVELVICDLVPLRQRGTYLGMVMSGGAFGAILGPVVGGALATANWRWIFYMNLPICAVVLPAIAWLLRVQYTKEPTWMRALSRIDWIGSFIFIGSSCSILLGLVFGGSQYPWSSWRVILPLVLGFLGGVGFLFYEGSAFCKDPSVPLRIFNNRTSVAGFYIIFISSITLQWVCLMYPLYFQGVRWTTPLRSGVDFIPFQVFLIIISVVAGVLLTQFGSYRPLHFFGFALGMLGTGLNTTLSRHTSTPVWVVYQAICASGQALLTSTILPAIMASLSEEDVAAATGVYSFLRSFGWVWGLTLPGVIFNSRFDYSSSQISDTDARHLLQNGGAYEAAGSGYVKSFPPVVQDQVVDTYVDALRIVWIVAIALSATGMFVVFVEKHISLRQDLDTKFGLDTKGEKGDVNAELAQGDADRAESK</sequence>
<dbReference type="InterPro" id="IPR020846">
    <property type="entry name" value="MFS_dom"/>
</dbReference>
<feature type="transmembrane region" description="Helical" evidence="8">
    <location>
        <begin position="427"/>
        <end position="448"/>
    </location>
</feature>
<dbReference type="InterPro" id="IPR036259">
    <property type="entry name" value="MFS_trans_sf"/>
</dbReference>
<keyword evidence="6" id="KW-0325">Glycoprotein</keyword>
<evidence type="ECO:0000256" key="4">
    <source>
        <dbReference type="ARBA" id="ARBA00022989"/>
    </source>
</evidence>
<feature type="transmembrane region" description="Helical" evidence="8">
    <location>
        <begin position="71"/>
        <end position="91"/>
    </location>
</feature>
<feature type="transmembrane region" description="Helical" evidence="8">
    <location>
        <begin position="363"/>
        <end position="380"/>
    </location>
</feature>
<dbReference type="GO" id="GO:0005886">
    <property type="term" value="C:plasma membrane"/>
    <property type="evidence" value="ECO:0007669"/>
    <property type="project" value="TreeGrafter"/>
</dbReference>
<feature type="transmembrane region" description="Helical" evidence="8">
    <location>
        <begin position="503"/>
        <end position="521"/>
    </location>
</feature>
<evidence type="ECO:0000313" key="11">
    <source>
        <dbReference type="Proteomes" id="UP000799753"/>
    </source>
</evidence>